<dbReference type="PRINTS" id="PR01736">
    <property type="entry name" value="PHPHTRNFRASE"/>
</dbReference>
<evidence type="ECO:0000256" key="3">
    <source>
        <dbReference type="ARBA" id="ARBA00022840"/>
    </source>
</evidence>
<dbReference type="PANTHER" id="PTHR43030">
    <property type="entry name" value="PHOSPHOENOLPYRUVATE SYNTHASE"/>
    <property type="match status" value="1"/>
</dbReference>
<dbReference type="InterPro" id="IPR023151">
    <property type="entry name" value="PEP_util_CS"/>
</dbReference>
<feature type="region of interest" description="Disordered" evidence="4">
    <location>
        <begin position="1"/>
        <end position="22"/>
    </location>
</feature>
<dbReference type="EMBL" id="JBHSFA010000011">
    <property type="protein sequence ID" value="MFC4544509.1"/>
    <property type="molecule type" value="Genomic_DNA"/>
</dbReference>
<dbReference type="RefSeq" id="WP_250141240.1">
    <property type="nucleotide sequence ID" value="NZ_JALIQP010000003.1"/>
</dbReference>
<dbReference type="InterPro" id="IPR015813">
    <property type="entry name" value="Pyrv/PenolPyrv_kinase-like_dom"/>
</dbReference>
<evidence type="ECO:0000256" key="1">
    <source>
        <dbReference type="ARBA" id="ARBA00007837"/>
    </source>
</evidence>
<gene>
    <name evidence="6" type="ORF">ACFO5R_21490</name>
</gene>
<evidence type="ECO:0000313" key="6">
    <source>
        <dbReference type="EMBL" id="MFC4544509.1"/>
    </source>
</evidence>
<reference evidence="6 7" key="1">
    <citation type="journal article" date="2019" name="Int. J. Syst. Evol. Microbiol.">
        <title>The Global Catalogue of Microorganisms (GCM) 10K type strain sequencing project: providing services to taxonomists for standard genome sequencing and annotation.</title>
        <authorList>
            <consortium name="The Broad Institute Genomics Platform"/>
            <consortium name="The Broad Institute Genome Sequencing Center for Infectious Disease"/>
            <person name="Wu L."/>
            <person name="Ma J."/>
        </authorList>
    </citation>
    <scope>NUCLEOTIDE SEQUENCE [LARGE SCALE GENOMIC DNA]</scope>
    <source>
        <strain evidence="6 7">WLHS5</strain>
    </source>
</reference>
<evidence type="ECO:0000256" key="2">
    <source>
        <dbReference type="ARBA" id="ARBA00022741"/>
    </source>
</evidence>
<dbReference type="SUPFAM" id="SSF51621">
    <property type="entry name" value="Phosphoenolpyruvate/pyruvate domain"/>
    <property type="match status" value="1"/>
</dbReference>
<dbReference type="InterPro" id="IPR006319">
    <property type="entry name" value="PEP_synth"/>
</dbReference>
<dbReference type="AlphaFoldDB" id="A0ABD5PVZ2"/>
<organism evidence="6 7">
    <name type="scientific">Halosolutus amylolyticus</name>
    <dbReference type="NCBI Taxonomy" id="2932267"/>
    <lineage>
        <taxon>Archaea</taxon>
        <taxon>Methanobacteriati</taxon>
        <taxon>Methanobacteriota</taxon>
        <taxon>Stenosarchaea group</taxon>
        <taxon>Halobacteria</taxon>
        <taxon>Halobacteriales</taxon>
        <taxon>Natrialbaceae</taxon>
        <taxon>Halosolutus</taxon>
    </lineage>
</organism>
<dbReference type="Pfam" id="PF02896">
    <property type="entry name" value="PEP-utilizers_C"/>
    <property type="match status" value="1"/>
</dbReference>
<name>A0ABD5PVZ2_9EURY</name>
<comment type="similarity">
    <text evidence="1">Belongs to the PEP-utilizing enzyme family.</text>
</comment>
<dbReference type="GO" id="GO:0005524">
    <property type="term" value="F:ATP binding"/>
    <property type="evidence" value="ECO:0007669"/>
    <property type="project" value="UniProtKB-KW"/>
</dbReference>
<dbReference type="InterPro" id="IPR040442">
    <property type="entry name" value="Pyrv_kinase-like_dom_sf"/>
</dbReference>
<evidence type="ECO:0000259" key="5">
    <source>
        <dbReference type="Pfam" id="PF02896"/>
    </source>
</evidence>
<dbReference type="Gene3D" id="3.20.20.60">
    <property type="entry name" value="Phosphoenolpyruvate-binding domains"/>
    <property type="match status" value="1"/>
</dbReference>
<protein>
    <submittedName>
        <fullName evidence="6">PEP-binding protein</fullName>
    </submittedName>
</protein>
<keyword evidence="3" id="KW-0067">ATP-binding</keyword>
<accession>A0ABD5PVZ2</accession>
<dbReference type="PROSITE" id="PS00742">
    <property type="entry name" value="PEP_ENZYMES_2"/>
    <property type="match status" value="1"/>
</dbReference>
<keyword evidence="2" id="KW-0547">Nucleotide-binding</keyword>
<keyword evidence="7" id="KW-1185">Reference proteome</keyword>
<evidence type="ECO:0000256" key="4">
    <source>
        <dbReference type="SAM" id="MobiDB-lite"/>
    </source>
</evidence>
<dbReference type="Proteomes" id="UP001595898">
    <property type="component" value="Unassembled WGS sequence"/>
</dbReference>
<feature type="domain" description="PEP-utilising enzyme C-terminal" evidence="5">
    <location>
        <begin position="29"/>
        <end position="120"/>
    </location>
</feature>
<dbReference type="PANTHER" id="PTHR43030:SF1">
    <property type="entry name" value="PHOSPHOENOLPYRUVATE SYNTHASE"/>
    <property type="match status" value="1"/>
</dbReference>
<evidence type="ECO:0000313" key="7">
    <source>
        <dbReference type="Proteomes" id="UP001595898"/>
    </source>
</evidence>
<dbReference type="InterPro" id="IPR000121">
    <property type="entry name" value="PEP_util_C"/>
</dbReference>
<proteinExistence type="inferred from homology"/>
<sequence length="132" mass="13951">MSRATFVRRSEGVSGDDTNAVGGKSANLGELADLFDGFSIGSNDLTQLTLGVDRNSEKLAPLFDETDEAVTRSIASLIEDANRHGRPVGICGDAPSTIPEYSEFLLEAGIDSISVSPDVAVETILTVAEYEN</sequence>
<comment type="caution">
    <text evidence="6">The sequence shown here is derived from an EMBL/GenBank/DDBJ whole genome shotgun (WGS) entry which is preliminary data.</text>
</comment>